<evidence type="ECO:0000256" key="1">
    <source>
        <dbReference type="ARBA" id="ARBA00022475"/>
    </source>
</evidence>
<dbReference type="SMART" id="SM01207">
    <property type="entry name" value="G3P_acyltransf"/>
    <property type="match status" value="1"/>
</dbReference>
<evidence type="ECO:0000256" key="2">
    <source>
        <dbReference type="ARBA" id="ARBA00022516"/>
    </source>
</evidence>
<dbReference type="EC" id="2.3.1.275" evidence="10"/>
<sequence>MLLYWLVSYFIGTFLTAWWIGKWKKTDLTKMRSGNLGARNAGAVLGKTAFLLTFLGDALKGVLILYIGLRFHFSSEIIAIGGLLGIAGHMYPFWLRFKGGKGIATFIGVALVFNPALFGIMAAFFVVFIGLLRSATLSMLIAFSIYAILCWIIPAFSYLWPLSIAILLILYRHRFDAKESWEARWWKSTNKSARDHL</sequence>
<dbReference type="EMBL" id="VDGG01000088">
    <property type="protein sequence ID" value="TQR04050.1"/>
    <property type="molecule type" value="Genomic_DNA"/>
</dbReference>
<comment type="similarity">
    <text evidence="10">Belongs to the PlsY family.</text>
</comment>
<feature type="transmembrane region" description="Helical" evidence="10">
    <location>
        <begin position="143"/>
        <end position="171"/>
    </location>
</feature>
<organism evidence="11 12">
    <name type="scientific">Psychrobacillus soli</name>
    <dbReference type="NCBI Taxonomy" id="1543965"/>
    <lineage>
        <taxon>Bacteria</taxon>
        <taxon>Bacillati</taxon>
        <taxon>Bacillota</taxon>
        <taxon>Bacilli</taxon>
        <taxon>Bacillales</taxon>
        <taxon>Bacillaceae</taxon>
        <taxon>Psychrobacillus</taxon>
    </lineage>
</organism>
<dbReference type="GO" id="GO:0043772">
    <property type="term" value="F:acyl-phosphate glycerol-3-phosphate acyltransferase activity"/>
    <property type="evidence" value="ECO:0007669"/>
    <property type="project" value="UniProtKB-UniRule"/>
</dbReference>
<evidence type="ECO:0000256" key="7">
    <source>
        <dbReference type="ARBA" id="ARBA00023136"/>
    </source>
</evidence>
<dbReference type="OrthoDB" id="9777124at2"/>
<keyword evidence="5 10" id="KW-1133">Transmembrane helix</keyword>
<keyword evidence="7 10" id="KW-0472">Membrane</keyword>
<comment type="subunit">
    <text evidence="10">Probably interacts with PlsX.</text>
</comment>
<accession>A0A544SFV5</accession>
<dbReference type="AlphaFoldDB" id="A0A544SFV5"/>
<keyword evidence="4 10" id="KW-0812">Transmembrane</keyword>
<keyword evidence="1 10" id="KW-1003">Cell membrane</keyword>
<keyword evidence="8 10" id="KW-0594">Phospholipid biosynthesis</keyword>
<feature type="transmembrane region" description="Helical" evidence="10">
    <location>
        <begin position="6"/>
        <end position="23"/>
    </location>
</feature>
<feature type="transmembrane region" description="Helical" evidence="10">
    <location>
        <begin position="44"/>
        <end position="67"/>
    </location>
</feature>
<evidence type="ECO:0000256" key="5">
    <source>
        <dbReference type="ARBA" id="ARBA00022989"/>
    </source>
</evidence>
<keyword evidence="9 10" id="KW-1208">Phospholipid metabolism</keyword>
<dbReference type="UniPathway" id="UPA00085"/>
<evidence type="ECO:0000256" key="10">
    <source>
        <dbReference type="HAMAP-Rule" id="MF_01043"/>
    </source>
</evidence>
<dbReference type="GO" id="GO:0005886">
    <property type="term" value="C:plasma membrane"/>
    <property type="evidence" value="ECO:0007669"/>
    <property type="project" value="UniProtKB-SubCell"/>
</dbReference>
<dbReference type="PANTHER" id="PTHR30309">
    <property type="entry name" value="INNER MEMBRANE PROTEIN YGIH"/>
    <property type="match status" value="1"/>
</dbReference>
<comment type="caution">
    <text evidence="11">The sequence shown here is derived from an EMBL/GenBank/DDBJ whole genome shotgun (WGS) entry which is preliminary data.</text>
</comment>
<dbReference type="GO" id="GO:0008654">
    <property type="term" value="P:phospholipid biosynthetic process"/>
    <property type="evidence" value="ECO:0007669"/>
    <property type="project" value="UniProtKB-UniRule"/>
</dbReference>
<dbReference type="InterPro" id="IPR003811">
    <property type="entry name" value="G3P_acylTferase_PlsY"/>
</dbReference>
<comment type="function">
    <text evidence="10">Catalyzes the transfer of an acyl group from acyl-phosphate (acyl-PO(4)) to glycerol-3-phosphate (G3P) to form lysophosphatidic acid (LPA). This enzyme utilizes acyl-phosphate as fatty acyl donor, but not acyl-CoA or acyl-ACP.</text>
</comment>
<dbReference type="PANTHER" id="PTHR30309:SF0">
    <property type="entry name" value="GLYCEROL-3-PHOSPHATE ACYLTRANSFERASE-RELATED"/>
    <property type="match status" value="1"/>
</dbReference>
<proteinExistence type="inferred from homology"/>
<comment type="subcellular location">
    <subcellularLocation>
        <location evidence="10">Cell membrane</location>
        <topology evidence="10">Multi-pass membrane protein</topology>
    </subcellularLocation>
</comment>
<name>A0A544SFV5_9BACI</name>
<comment type="pathway">
    <text evidence="10">Lipid metabolism; phospholipid metabolism.</text>
</comment>
<reference evidence="11 12" key="1">
    <citation type="submission" date="2019-05" db="EMBL/GenBank/DDBJ databases">
        <title>Psychrobacillus vulpis sp. nov., a new species isolated from feces of a red fox that inhabits in The Tablas de Daimiel Natural Park, Albacete, Spain.</title>
        <authorList>
            <person name="Rodriguez M."/>
            <person name="Reina J.C."/>
            <person name="Bejar V."/>
            <person name="Llamas I."/>
        </authorList>
    </citation>
    <scope>NUCLEOTIDE SEQUENCE [LARGE SCALE GENOMIC DNA]</scope>
    <source>
        <strain evidence="11 12">NHI-2</strain>
    </source>
</reference>
<dbReference type="RefSeq" id="WP_142609537.1">
    <property type="nucleotide sequence ID" value="NZ_VDGG01000088.1"/>
</dbReference>
<evidence type="ECO:0000313" key="12">
    <source>
        <dbReference type="Proteomes" id="UP000318937"/>
    </source>
</evidence>
<evidence type="ECO:0000256" key="9">
    <source>
        <dbReference type="ARBA" id="ARBA00023264"/>
    </source>
</evidence>
<evidence type="ECO:0000256" key="3">
    <source>
        <dbReference type="ARBA" id="ARBA00022679"/>
    </source>
</evidence>
<protein>
    <recommendedName>
        <fullName evidence="10">Glycerol-3-phosphate acyltransferase</fullName>
    </recommendedName>
    <alternativeName>
        <fullName evidence="10">Acyl-PO4 G3P acyltransferase</fullName>
    </alternativeName>
    <alternativeName>
        <fullName evidence="10">Acyl-phosphate--glycerol-3-phosphate acyltransferase</fullName>
    </alternativeName>
    <alternativeName>
        <fullName evidence="10">G3P acyltransferase</fullName>
        <shortName evidence="10">GPAT</shortName>
        <ecNumber evidence="10">2.3.1.275</ecNumber>
    </alternativeName>
    <alternativeName>
        <fullName evidence="10">Lysophosphatidic acid synthase</fullName>
        <shortName evidence="10">LPA synthase</shortName>
    </alternativeName>
</protein>
<feature type="transmembrane region" description="Helical" evidence="10">
    <location>
        <begin position="73"/>
        <end position="94"/>
    </location>
</feature>
<gene>
    <name evidence="10" type="primary">plsY</name>
    <name evidence="11" type="ORF">FG383_20610</name>
</gene>
<keyword evidence="11" id="KW-0012">Acyltransferase</keyword>
<evidence type="ECO:0000256" key="6">
    <source>
        <dbReference type="ARBA" id="ARBA00023098"/>
    </source>
</evidence>
<keyword evidence="6 10" id="KW-0443">Lipid metabolism</keyword>
<feature type="transmembrane region" description="Helical" evidence="10">
    <location>
        <begin position="106"/>
        <end position="131"/>
    </location>
</feature>
<dbReference type="Proteomes" id="UP000318937">
    <property type="component" value="Unassembled WGS sequence"/>
</dbReference>
<evidence type="ECO:0000256" key="4">
    <source>
        <dbReference type="ARBA" id="ARBA00022692"/>
    </source>
</evidence>
<dbReference type="HAMAP" id="MF_01043">
    <property type="entry name" value="PlsY"/>
    <property type="match status" value="1"/>
</dbReference>
<keyword evidence="12" id="KW-1185">Reference proteome</keyword>
<evidence type="ECO:0000313" key="11">
    <source>
        <dbReference type="EMBL" id="TQR04050.1"/>
    </source>
</evidence>
<keyword evidence="3 10" id="KW-0808">Transferase</keyword>
<dbReference type="Pfam" id="PF02660">
    <property type="entry name" value="G3P_acyltransf"/>
    <property type="match status" value="1"/>
</dbReference>
<keyword evidence="2 10" id="KW-0444">Lipid biosynthesis</keyword>
<comment type="catalytic activity">
    <reaction evidence="10">
        <text>an acyl phosphate + sn-glycerol 3-phosphate = a 1-acyl-sn-glycero-3-phosphate + phosphate</text>
        <dbReference type="Rhea" id="RHEA:34075"/>
        <dbReference type="ChEBI" id="CHEBI:43474"/>
        <dbReference type="ChEBI" id="CHEBI:57597"/>
        <dbReference type="ChEBI" id="CHEBI:57970"/>
        <dbReference type="ChEBI" id="CHEBI:59918"/>
        <dbReference type="EC" id="2.3.1.275"/>
    </reaction>
</comment>
<evidence type="ECO:0000256" key="8">
    <source>
        <dbReference type="ARBA" id="ARBA00023209"/>
    </source>
</evidence>